<dbReference type="AlphaFoldDB" id="A0A6L2PPS0"/>
<dbReference type="PANTHER" id="PTHR45080:SF4">
    <property type="entry name" value="GH03113P"/>
    <property type="match status" value="1"/>
</dbReference>
<dbReference type="CDD" id="cd00096">
    <property type="entry name" value="Ig"/>
    <property type="match status" value="1"/>
</dbReference>
<dbReference type="PANTHER" id="PTHR45080">
    <property type="entry name" value="CONTACTIN 5"/>
    <property type="match status" value="1"/>
</dbReference>
<feature type="domain" description="Fibronectin type-III" evidence="4">
    <location>
        <begin position="255"/>
        <end position="357"/>
    </location>
</feature>
<dbReference type="InterPro" id="IPR050958">
    <property type="entry name" value="Cell_Adh-Cytoskel_Orgn"/>
</dbReference>
<dbReference type="InterPro" id="IPR013783">
    <property type="entry name" value="Ig-like_fold"/>
</dbReference>
<dbReference type="GO" id="GO:0043025">
    <property type="term" value="C:neuronal cell body"/>
    <property type="evidence" value="ECO:0007669"/>
    <property type="project" value="TreeGrafter"/>
</dbReference>
<evidence type="ECO:0000259" key="4">
    <source>
        <dbReference type="PROSITE" id="PS50853"/>
    </source>
</evidence>
<dbReference type="GO" id="GO:0007156">
    <property type="term" value="P:homophilic cell adhesion via plasma membrane adhesion molecules"/>
    <property type="evidence" value="ECO:0007669"/>
    <property type="project" value="TreeGrafter"/>
</dbReference>
<evidence type="ECO:0000256" key="1">
    <source>
        <dbReference type="ARBA" id="ARBA00022737"/>
    </source>
</evidence>
<dbReference type="InterPro" id="IPR003599">
    <property type="entry name" value="Ig_sub"/>
</dbReference>
<dbReference type="GO" id="GO:0050808">
    <property type="term" value="P:synapse organization"/>
    <property type="evidence" value="ECO:0007669"/>
    <property type="project" value="TreeGrafter"/>
</dbReference>
<dbReference type="Pfam" id="PF07679">
    <property type="entry name" value="I-set"/>
    <property type="match status" value="1"/>
</dbReference>
<dbReference type="GO" id="GO:0030424">
    <property type="term" value="C:axon"/>
    <property type="evidence" value="ECO:0007669"/>
    <property type="project" value="TreeGrafter"/>
</dbReference>
<dbReference type="CDD" id="cd00063">
    <property type="entry name" value="FN3"/>
    <property type="match status" value="1"/>
</dbReference>
<dbReference type="SUPFAM" id="SSF48726">
    <property type="entry name" value="Immunoglobulin"/>
    <property type="match status" value="3"/>
</dbReference>
<evidence type="ECO:0000259" key="3">
    <source>
        <dbReference type="PROSITE" id="PS50835"/>
    </source>
</evidence>
<feature type="non-terminal residue" evidence="5">
    <location>
        <position position="1"/>
    </location>
</feature>
<organism evidence="5 6">
    <name type="scientific">Coptotermes formosanus</name>
    <name type="common">Formosan subterranean termite</name>
    <dbReference type="NCBI Taxonomy" id="36987"/>
    <lineage>
        <taxon>Eukaryota</taxon>
        <taxon>Metazoa</taxon>
        <taxon>Ecdysozoa</taxon>
        <taxon>Arthropoda</taxon>
        <taxon>Hexapoda</taxon>
        <taxon>Insecta</taxon>
        <taxon>Pterygota</taxon>
        <taxon>Neoptera</taxon>
        <taxon>Polyneoptera</taxon>
        <taxon>Dictyoptera</taxon>
        <taxon>Blattodea</taxon>
        <taxon>Blattoidea</taxon>
        <taxon>Termitoidae</taxon>
        <taxon>Rhinotermitidae</taxon>
        <taxon>Coptotermes</taxon>
    </lineage>
</organism>
<dbReference type="InterPro" id="IPR003598">
    <property type="entry name" value="Ig_sub2"/>
</dbReference>
<dbReference type="PROSITE" id="PS50853">
    <property type="entry name" value="FN3"/>
    <property type="match status" value="1"/>
</dbReference>
<name>A0A6L2PPS0_COPFO</name>
<comment type="caution">
    <text evidence="5">The sequence shown here is derived from an EMBL/GenBank/DDBJ whole genome shotgun (WGS) entry which is preliminary data.</text>
</comment>
<keyword evidence="6" id="KW-1185">Reference proteome</keyword>
<evidence type="ECO:0000313" key="5">
    <source>
        <dbReference type="EMBL" id="GFG33162.1"/>
    </source>
</evidence>
<sequence>YNAVRWWWDNQLVADSSNPRFVSPSRIKMLPNNTLQVSDLRAEDTGEYRCQIIRPEPWGPIQQVHAIEVLYPPSVTPIPEAGLLDVQLGEEVVIGCRASGVPHPIVTWSNEGEEIQLLDNRPILRFQAHTRHLAGIYQCIAINGVGNPATATIKLRILFPPEIEVERSWVHAAPGVRSELACNVLADPDAKVTWLKNDVPVITSTRVVEMSRNNKHTLLFRIVHPLDFGYFKCRATNELGVSEQIIQLSGVANAAVFKNDSRVPSETSYTLIWEVDSYSPIIEYNLLFQRYFPDTKARKWTKLIIPADSSSPGPIHSKSYTLTGLSVATMYEAMILSRNRFGWSKPSAIIRFGTVGADFAYNEHVLPTETKYEDNIIRAELATILRHANMGTSVQTSFISMLLLLITLVRDIDVTNFQNPHAEADKYTRMSCKLRMVDEIQRVRIFPYFKNNVKVVLVGHLYYICLGITCTLCTSLCAYCRQDLLAYSYCARHEDIPVEVTAYERSVATRK</sequence>
<dbReference type="InterPro" id="IPR003961">
    <property type="entry name" value="FN3_dom"/>
</dbReference>
<dbReference type="PROSITE" id="PS50835">
    <property type="entry name" value="IG_LIKE"/>
    <property type="match status" value="3"/>
</dbReference>
<evidence type="ECO:0000256" key="2">
    <source>
        <dbReference type="ARBA" id="ARBA00023319"/>
    </source>
</evidence>
<dbReference type="SMART" id="SM00409">
    <property type="entry name" value="IG"/>
    <property type="match status" value="3"/>
</dbReference>
<dbReference type="EMBL" id="BLKM01000407">
    <property type="protein sequence ID" value="GFG33162.1"/>
    <property type="molecule type" value="Genomic_DNA"/>
</dbReference>
<feature type="domain" description="Ig-like" evidence="3">
    <location>
        <begin position="1"/>
        <end position="52"/>
    </location>
</feature>
<dbReference type="InterPro" id="IPR007110">
    <property type="entry name" value="Ig-like_dom"/>
</dbReference>
<evidence type="ECO:0000313" key="6">
    <source>
        <dbReference type="Proteomes" id="UP000502823"/>
    </source>
</evidence>
<protein>
    <recommendedName>
        <fullName evidence="7">Ig-like domain-containing protein</fullName>
    </recommendedName>
</protein>
<gene>
    <name evidence="5" type="ORF">Cfor_03437</name>
</gene>
<reference evidence="6" key="1">
    <citation type="submission" date="2020-01" db="EMBL/GenBank/DDBJ databases">
        <title>Draft genome sequence of the Termite Coptotermes fromosanus.</title>
        <authorList>
            <person name="Itakura S."/>
            <person name="Yosikawa Y."/>
            <person name="Umezawa K."/>
        </authorList>
    </citation>
    <scope>NUCLEOTIDE SEQUENCE [LARGE SCALE GENOMIC DNA]</scope>
</reference>
<evidence type="ECO:0008006" key="7">
    <source>
        <dbReference type="Google" id="ProtNLM"/>
    </source>
</evidence>
<dbReference type="Proteomes" id="UP000502823">
    <property type="component" value="Unassembled WGS sequence"/>
</dbReference>
<dbReference type="GO" id="GO:0008046">
    <property type="term" value="F:axon guidance receptor activity"/>
    <property type="evidence" value="ECO:0007669"/>
    <property type="project" value="TreeGrafter"/>
</dbReference>
<feature type="domain" description="Ig-like" evidence="3">
    <location>
        <begin position="73"/>
        <end position="152"/>
    </location>
</feature>
<dbReference type="OrthoDB" id="10062932at2759"/>
<accession>A0A6L2PPS0</accession>
<dbReference type="SMART" id="SM00408">
    <property type="entry name" value="IGc2"/>
    <property type="match status" value="2"/>
</dbReference>
<keyword evidence="1" id="KW-0677">Repeat</keyword>
<dbReference type="InterPro" id="IPR036116">
    <property type="entry name" value="FN3_sf"/>
</dbReference>
<keyword evidence="2" id="KW-0393">Immunoglobulin domain</keyword>
<dbReference type="Pfam" id="PF13927">
    <property type="entry name" value="Ig_3"/>
    <property type="match status" value="1"/>
</dbReference>
<dbReference type="GO" id="GO:0005886">
    <property type="term" value="C:plasma membrane"/>
    <property type="evidence" value="ECO:0007669"/>
    <property type="project" value="TreeGrafter"/>
</dbReference>
<proteinExistence type="predicted"/>
<feature type="domain" description="Ig-like" evidence="3">
    <location>
        <begin position="161"/>
        <end position="249"/>
    </location>
</feature>
<dbReference type="InterPro" id="IPR036179">
    <property type="entry name" value="Ig-like_dom_sf"/>
</dbReference>
<dbReference type="InParanoid" id="A0A6L2PPS0"/>
<dbReference type="InterPro" id="IPR013098">
    <property type="entry name" value="Ig_I-set"/>
</dbReference>
<dbReference type="SUPFAM" id="SSF49265">
    <property type="entry name" value="Fibronectin type III"/>
    <property type="match status" value="1"/>
</dbReference>
<dbReference type="Gene3D" id="2.60.40.10">
    <property type="entry name" value="Immunoglobulins"/>
    <property type="match status" value="4"/>
</dbReference>